<organism evidence="1 2">
    <name type="scientific">Bacillus solimangrovi</name>
    <dbReference type="NCBI Taxonomy" id="1305675"/>
    <lineage>
        <taxon>Bacteria</taxon>
        <taxon>Bacillati</taxon>
        <taxon>Bacillota</taxon>
        <taxon>Bacilli</taxon>
        <taxon>Bacillales</taxon>
        <taxon>Bacillaceae</taxon>
        <taxon>Bacillus</taxon>
    </lineage>
</organism>
<dbReference type="STRING" id="1305675.BFG57_10210"/>
<protein>
    <submittedName>
        <fullName evidence="1">Uncharacterized protein</fullName>
    </submittedName>
</protein>
<keyword evidence="2" id="KW-1185">Reference proteome</keyword>
<sequence length="77" mass="9014">MHYPYQMNQHHYQLKQTVLSAVEPWVQYGLHEAKKTSYIHALREVAAIAYLIGMGCHPSVAHNIVESWEVNEMFYPQ</sequence>
<proteinExistence type="predicted"/>
<accession>A0A1E5LIV1</accession>
<evidence type="ECO:0000313" key="1">
    <source>
        <dbReference type="EMBL" id="OEH94010.1"/>
    </source>
</evidence>
<name>A0A1E5LIV1_9BACI</name>
<comment type="caution">
    <text evidence="1">The sequence shown here is derived from an EMBL/GenBank/DDBJ whole genome shotgun (WGS) entry which is preliminary data.</text>
</comment>
<dbReference type="Proteomes" id="UP000095209">
    <property type="component" value="Unassembled WGS sequence"/>
</dbReference>
<dbReference type="EMBL" id="MJEH01000006">
    <property type="protein sequence ID" value="OEH94010.1"/>
    <property type="molecule type" value="Genomic_DNA"/>
</dbReference>
<evidence type="ECO:0000313" key="2">
    <source>
        <dbReference type="Proteomes" id="UP000095209"/>
    </source>
</evidence>
<reference evidence="1 2" key="1">
    <citation type="submission" date="2016-08" db="EMBL/GenBank/DDBJ databases">
        <title>Genome of Bacillus solimangrovi GH2-4.</title>
        <authorList>
            <person name="Lim S."/>
            <person name="Kim B.-C."/>
        </authorList>
    </citation>
    <scope>NUCLEOTIDE SEQUENCE [LARGE SCALE GENOMIC DNA]</scope>
    <source>
        <strain evidence="1 2">GH2-4</strain>
    </source>
</reference>
<dbReference type="AlphaFoldDB" id="A0A1E5LIV1"/>
<gene>
    <name evidence="1" type="ORF">BFG57_10210</name>
</gene>